<proteinExistence type="inferred from homology"/>
<feature type="domain" description="ABC transmembrane type-1" evidence="8">
    <location>
        <begin position="117"/>
        <end position="318"/>
    </location>
</feature>
<dbReference type="InterPro" id="IPR050809">
    <property type="entry name" value="UgpAE/MalFG_permease"/>
</dbReference>
<dbReference type="Pfam" id="PF00528">
    <property type="entry name" value="BPD_transp_1"/>
    <property type="match status" value="1"/>
</dbReference>
<feature type="transmembrane region" description="Helical" evidence="7">
    <location>
        <begin position="150"/>
        <end position="168"/>
    </location>
</feature>
<keyword evidence="4 7" id="KW-0812">Transmembrane</keyword>
<dbReference type="HOGENOM" id="CLU_016047_0_2_14"/>
<keyword evidence="10" id="KW-1185">Reference proteome</keyword>
<evidence type="ECO:0000256" key="4">
    <source>
        <dbReference type="ARBA" id="ARBA00022692"/>
    </source>
</evidence>
<evidence type="ECO:0000313" key="10">
    <source>
        <dbReference type="Proteomes" id="UP000032737"/>
    </source>
</evidence>
<evidence type="ECO:0000313" key="9">
    <source>
        <dbReference type="EMBL" id="CCV65484.1"/>
    </source>
</evidence>
<gene>
    <name evidence="9" type="ORF">BN85304630</name>
</gene>
<dbReference type="GO" id="GO:0055085">
    <property type="term" value="P:transmembrane transport"/>
    <property type="evidence" value="ECO:0007669"/>
    <property type="project" value="InterPro"/>
</dbReference>
<reference evidence="9 10" key="1">
    <citation type="journal article" date="2013" name="J. Mol. Microbiol. Biotechnol.">
        <title>Analysis of the Complete Genomes of Acholeplasma brassicae , A. palmae and A. laidlawii and Their Comparison to the Obligate Parasites from ' Candidatus Phytoplasma'.</title>
        <authorList>
            <person name="Kube M."/>
            <person name="Siewert C."/>
            <person name="Migdoll A.M."/>
            <person name="Duduk B."/>
            <person name="Holz S."/>
            <person name="Rabus R."/>
            <person name="Seemuller E."/>
            <person name="Mitrovic J."/>
            <person name="Muller I."/>
            <person name="Buttner C."/>
            <person name="Reinhardt R."/>
        </authorList>
    </citation>
    <scope>NUCLEOTIDE SEQUENCE [LARGE SCALE GENOMIC DNA]</scope>
    <source>
        <strain evidence="10">0502</strain>
    </source>
</reference>
<dbReference type="EMBL" id="FO681348">
    <property type="protein sequence ID" value="CCV65484.1"/>
    <property type="molecule type" value="Genomic_DNA"/>
</dbReference>
<dbReference type="PROSITE" id="PS50928">
    <property type="entry name" value="ABC_TM1"/>
    <property type="match status" value="1"/>
</dbReference>
<evidence type="ECO:0000256" key="6">
    <source>
        <dbReference type="ARBA" id="ARBA00023136"/>
    </source>
</evidence>
<feature type="transmembrane region" description="Helical" evidence="7">
    <location>
        <begin position="53"/>
        <end position="75"/>
    </location>
</feature>
<feature type="transmembrane region" description="Helical" evidence="7">
    <location>
        <begin position="116"/>
        <end position="138"/>
    </location>
</feature>
<evidence type="ECO:0000256" key="7">
    <source>
        <dbReference type="RuleBase" id="RU363032"/>
    </source>
</evidence>
<evidence type="ECO:0000256" key="1">
    <source>
        <dbReference type="ARBA" id="ARBA00004651"/>
    </source>
</evidence>
<dbReference type="InterPro" id="IPR000515">
    <property type="entry name" value="MetI-like"/>
</dbReference>
<dbReference type="Gene3D" id="1.10.3720.10">
    <property type="entry name" value="MetI-like"/>
    <property type="match status" value="1"/>
</dbReference>
<dbReference type="PANTHER" id="PTHR43227:SF3">
    <property type="entry name" value="BINDING-PROTEIN-DEPENDENT TRANSPORT SYSTEMS INNER MEMBRANE COMPONENT"/>
    <property type="match status" value="1"/>
</dbReference>
<sequence length="339" mass="38299">MIKVKKLLNQVMSLLSKGIKKLTNNRLISYQNNQLVFFKKINVRVTNKKREMFYGYVFISIWLVGFLFLTVYPLVMSFIFSLNKVTITGAKGIQMTFSGFQNYIDIFTSDLDFVDYLWAFLGQIVLYVPIILIISMVISILLNQKIKLRGFFRSVFFLPVIIASGPVINELLKQGAGTIPLLEETGIVETLSKTLPAFMANPIALLFDEMIIVLWFSGVQIVLFLAGLQKISTEIYEAAQIDGASPWESFWKITLPSLKSIILVSAVYTIVMLATFSNNSIIGHIQKVMFDTTKGYGYSSALAWVYFVVIALLLGVVAFLLKNPKEKKIKKGVKRYATK</sequence>
<dbReference type="STRING" id="61635.BN85304630"/>
<keyword evidence="2 7" id="KW-0813">Transport</keyword>
<evidence type="ECO:0000256" key="3">
    <source>
        <dbReference type="ARBA" id="ARBA00022475"/>
    </source>
</evidence>
<dbReference type="KEGG" id="abra:BN85304630"/>
<dbReference type="GO" id="GO:0005886">
    <property type="term" value="C:plasma membrane"/>
    <property type="evidence" value="ECO:0007669"/>
    <property type="project" value="UniProtKB-SubCell"/>
</dbReference>
<organism evidence="9 10">
    <name type="scientific">Acholeplasma brassicae</name>
    <dbReference type="NCBI Taxonomy" id="61635"/>
    <lineage>
        <taxon>Bacteria</taxon>
        <taxon>Bacillati</taxon>
        <taxon>Mycoplasmatota</taxon>
        <taxon>Mollicutes</taxon>
        <taxon>Acholeplasmatales</taxon>
        <taxon>Acholeplasmataceae</taxon>
        <taxon>Acholeplasma</taxon>
    </lineage>
</organism>
<keyword evidence="6 7" id="KW-0472">Membrane</keyword>
<feature type="transmembrane region" description="Helical" evidence="7">
    <location>
        <begin position="261"/>
        <end position="281"/>
    </location>
</feature>
<dbReference type="AlphaFoldDB" id="U4KST2"/>
<keyword evidence="5 7" id="KW-1133">Transmembrane helix</keyword>
<dbReference type="SUPFAM" id="SSF161098">
    <property type="entry name" value="MetI-like"/>
    <property type="match status" value="1"/>
</dbReference>
<evidence type="ECO:0000256" key="2">
    <source>
        <dbReference type="ARBA" id="ARBA00022448"/>
    </source>
</evidence>
<dbReference type="InterPro" id="IPR035906">
    <property type="entry name" value="MetI-like_sf"/>
</dbReference>
<name>U4KST2_9MOLU</name>
<dbReference type="CDD" id="cd06261">
    <property type="entry name" value="TM_PBP2"/>
    <property type="match status" value="1"/>
</dbReference>
<protein>
    <submittedName>
        <fullName evidence="9">Binding-protein-dependent transport systems inner membrane component</fullName>
    </submittedName>
</protein>
<accession>U4KST2</accession>
<comment type="similarity">
    <text evidence="7">Belongs to the binding-protein-dependent transport system permease family.</text>
</comment>
<dbReference type="PANTHER" id="PTHR43227">
    <property type="entry name" value="BLL4140 PROTEIN"/>
    <property type="match status" value="1"/>
</dbReference>
<feature type="transmembrane region" description="Helical" evidence="7">
    <location>
        <begin position="203"/>
        <end position="226"/>
    </location>
</feature>
<feature type="transmembrane region" description="Helical" evidence="7">
    <location>
        <begin position="301"/>
        <end position="321"/>
    </location>
</feature>
<dbReference type="Proteomes" id="UP000032737">
    <property type="component" value="Chromosome"/>
</dbReference>
<comment type="subcellular location">
    <subcellularLocation>
        <location evidence="1 7">Cell membrane</location>
        <topology evidence="1 7">Multi-pass membrane protein</topology>
    </subcellularLocation>
</comment>
<dbReference type="RefSeq" id="WP_030004343.1">
    <property type="nucleotide sequence ID" value="NC_022549.1"/>
</dbReference>
<evidence type="ECO:0000259" key="8">
    <source>
        <dbReference type="PROSITE" id="PS50928"/>
    </source>
</evidence>
<keyword evidence="3" id="KW-1003">Cell membrane</keyword>
<evidence type="ECO:0000256" key="5">
    <source>
        <dbReference type="ARBA" id="ARBA00022989"/>
    </source>
</evidence>